<dbReference type="SUPFAM" id="SSF54637">
    <property type="entry name" value="Thioesterase/thiol ester dehydrase-isomerase"/>
    <property type="match status" value="1"/>
</dbReference>
<dbReference type="InterPro" id="IPR042171">
    <property type="entry name" value="Acyl-CoA_hotdog"/>
</dbReference>
<dbReference type="InterPro" id="IPR049449">
    <property type="entry name" value="TesB_ACOT8-like_N"/>
</dbReference>
<evidence type="ECO:0008006" key="5">
    <source>
        <dbReference type="Google" id="ProtNLM"/>
    </source>
</evidence>
<evidence type="ECO:0000313" key="4">
    <source>
        <dbReference type="Proteomes" id="UP000530928"/>
    </source>
</evidence>
<evidence type="ECO:0000259" key="2">
    <source>
        <dbReference type="Pfam" id="PF20789"/>
    </source>
</evidence>
<comment type="caution">
    <text evidence="3">The sequence shown here is derived from an EMBL/GenBank/DDBJ whole genome shotgun (WGS) entry which is preliminary data.</text>
</comment>
<sequence length="251" mass="26942">MSSEAFYTPLAPGRYLATEHAQGPWDPSMQHLGPVTALIVHELGDSELELSRLVVEIFAPVPVAELEVATSVVRDGKRVQCLEATVSSGGRPYVRATAWRIRTEQTPATPVGGPPPMPETSASSWLTTSFGYGRAMDWRFVSGSAVEPGPATAWGRARIPLVKGFEPTPLERLALFADSGNGISFALDFDSYLFANIDLTISLFRMPVGEWICMDSATVIGPTGRGLTRTTLSDSLGEVGTATQTLFVGPR</sequence>
<protein>
    <recommendedName>
        <fullName evidence="5">Thioesterase family protein</fullName>
    </recommendedName>
</protein>
<proteinExistence type="predicted"/>
<dbReference type="Gene3D" id="2.40.160.210">
    <property type="entry name" value="Acyl-CoA thioesterase, double hotdog domain"/>
    <property type="match status" value="1"/>
</dbReference>
<evidence type="ECO:0000259" key="1">
    <source>
        <dbReference type="Pfam" id="PF13622"/>
    </source>
</evidence>
<reference evidence="3 4" key="1">
    <citation type="submission" date="2020-07" db="EMBL/GenBank/DDBJ databases">
        <title>Genomic Encyclopedia of Type Strains, Phase IV (KMG-IV): sequencing the most valuable type-strain genomes for metagenomic binning, comparative biology and taxonomic classification.</title>
        <authorList>
            <person name="Goeker M."/>
        </authorList>
    </citation>
    <scope>NUCLEOTIDE SEQUENCE [LARGE SCALE GENOMIC DNA]</scope>
    <source>
        <strain evidence="3 4">DSM 45533</strain>
    </source>
</reference>
<dbReference type="Pfam" id="PF20789">
    <property type="entry name" value="4HBT_3C"/>
    <property type="match status" value="1"/>
</dbReference>
<dbReference type="EMBL" id="JACDUR010000009">
    <property type="protein sequence ID" value="MBA2896731.1"/>
    <property type="molecule type" value="Genomic_DNA"/>
</dbReference>
<evidence type="ECO:0000313" key="3">
    <source>
        <dbReference type="EMBL" id="MBA2896731.1"/>
    </source>
</evidence>
<keyword evidence="4" id="KW-1185">Reference proteome</keyword>
<dbReference type="Proteomes" id="UP000530928">
    <property type="component" value="Unassembled WGS sequence"/>
</dbReference>
<dbReference type="InterPro" id="IPR049450">
    <property type="entry name" value="ACOT8-like_C"/>
</dbReference>
<dbReference type="AlphaFoldDB" id="A0A7W0CSW6"/>
<organism evidence="3 4">
    <name type="scientific">Nonomuraea soli</name>
    <dbReference type="NCBI Taxonomy" id="1032476"/>
    <lineage>
        <taxon>Bacteria</taxon>
        <taxon>Bacillati</taxon>
        <taxon>Actinomycetota</taxon>
        <taxon>Actinomycetes</taxon>
        <taxon>Streptosporangiales</taxon>
        <taxon>Streptosporangiaceae</taxon>
        <taxon>Nonomuraea</taxon>
    </lineage>
</organism>
<feature type="domain" description="Acyl-CoA thioesterase-like N-terminal HotDog" evidence="1">
    <location>
        <begin position="23"/>
        <end position="100"/>
    </location>
</feature>
<dbReference type="Pfam" id="PF13622">
    <property type="entry name" value="4HBT_3"/>
    <property type="match status" value="1"/>
</dbReference>
<dbReference type="InterPro" id="IPR029069">
    <property type="entry name" value="HotDog_dom_sf"/>
</dbReference>
<feature type="domain" description="Acyl-CoA thioesterase-like C-terminal" evidence="2">
    <location>
        <begin position="116"/>
        <end position="248"/>
    </location>
</feature>
<accession>A0A7W0CSW6</accession>
<dbReference type="RefSeq" id="WP_181615438.1">
    <property type="nucleotide sequence ID" value="NZ_BAABAM010000008.1"/>
</dbReference>
<name>A0A7W0CSW6_9ACTN</name>
<gene>
    <name evidence="3" type="ORF">HNR30_008122</name>
</gene>